<organism evidence="1">
    <name type="scientific">Rhizophora mucronata</name>
    <name type="common">Asiatic mangrove</name>
    <dbReference type="NCBI Taxonomy" id="61149"/>
    <lineage>
        <taxon>Eukaryota</taxon>
        <taxon>Viridiplantae</taxon>
        <taxon>Streptophyta</taxon>
        <taxon>Embryophyta</taxon>
        <taxon>Tracheophyta</taxon>
        <taxon>Spermatophyta</taxon>
        <taxon>Magnoliopsida</taxon>
        <taxon>eudicotyledons</taxon>
        <taxon>Gunneridae</taxon>
        <taxon>Pentapetalae</taxon>
        <taxon>rosids</taxon>
        <taxon>fabids</taxon>
        <taxon>Malpighiales</taxon>
        <taxon>Rhizophoraceae</taxon>
        <taxon>Rhizophora</taxon>
    </lineage>
</organism>
<proteinExistence type="predicted"/>
<accession>A0A2P2KHY2</accession>
<sequence length="59" mass="7023">MLDEDVLQPLDFSKKRSRAVKIVKRDSRSIRTVSSRALFSIIFFFPSQLSKRFRFCLRV</sequence>
<protein>
    <submittedName>
        <fullName evidence="1">Uncharacterized protein</fullName>
    </submittedName>
</protein>
<name>A0A2P2KHY2_RHIMU</name>
<dbReference type="EMBL" id="GGEC01024855">
    <property type="protein sequence ID" value="MBX05339.1"/>
    <property type="molecule type" value="Transcribed_RNA"/>
</dbReference>
<evidence type="ECO:0000313" key="1">
    <source>
        <dbReference type="EMBL" id="MBX05339.1"/>
    </source>
</evidence>
<dbReference type="AlphaFoldDB" id="A0A2P2KHY2"/>
<reference evidence="1" key="1">
    <citation type="submission" date="2018-02" db="EMBL/GenBank/DDBJ databases">
        <title>Rhizophora mucronata_Transcriptome.</title>
        <authorList>
            <person name="Meera S.P."/>
            <person name="Sreeshan A."/>
            <person name="Augustine A."/>
        </authorList>
    </citation>
    <scope>NUCLEOTIDE SEQUENCE</scope>
    <source>
        <tissue evidence="1">Leaf</tissue>
    </source>
</reference>